<dbReference type="PROSITE" id="PS51998">
    <property type="entry name" value="DEK_C"/>
    <property type="match status" value="1"/>
</dbReference>
<dbReference type="InterPro" id="IPR003121">
    <property type="entry name" value="SWIB_MDM2_domain"/>
</dbReference>
<dbReference type="SUPFAM" id="SSF109715">
    <property type="entry name" value="DEK C-terminal domain"/>
    <property type="match status" value="1"/>
</dbReference>
<dbReference type="InterPro" id="IPR019835">
    <property type="entry name" value="SWIB_domain"/>
</dbReference>
<dbReference type="Gene3D" id="1.10.10.60">
    <property type="entry name" value="Homeodomain-like"/>
    <property type="match status" value="1"/>
</dbReference>
<dbReference type="Pfam" id="PF02201">
    <property type="entry name" value="SWIB"/>
    <property type="match status" value="2"/>
</dbReference>
<dbReference type="PANTHER" id="PTHR13844">
    <property type="entry name" value="SWI/SNF-RELATED MATRIX-ASSOCIATED ACTIN-DEPENDENT REGULATOR OF CHROMATIN SUBFAMILY D"/>
    <property type="match status" value="1"/>
</dbReference>
<dbReference type="AlphaFoldDB" id="A0ABD3N164"/>
<protein>
    <recommendedName>
        <fullName evidence="6">DM2 domain-containing protein</fullName>
    </recommendedName>
</protein>
<reference evidence="4 5" key="1">
    <citation type="submission" date="2024-10" db="EMBL/GenBank/DDBJ databases">
        <title>Updated reference genomes for cyclostephanoid diatoms.</title>
        <authorList>
            <person name="Roberts W.R."/>
            <person name="Alverson A.J."/>
        </authorList>
    </citation>
    <scope>NUCLEOTIDE SEQUENCE [LARGE SCALE GENOMIC DNA]</scope>
    <source>
        <strain evidence="4 5">AJA276-08</strain>
    </source>
</reference>
<feature type="domain" description="DEK-C" evidence="3">
    <location>
        <begin position="3"/>
        <end position="59"/>
    </location>
</feature>
<dbReference type="InterPro" id="IPR036885">
    <property type="entry name" value="SWIB_MDM2_dom_sf"/>
</dbReference>
<proteinExistence type="predicted"/>
<dbReference type="EMBL" id="JALLAZ020001644">
    <property type="protein sequence ID" value="KAL3769846.1"/>
    <property type="molecule type" value="Genomic_DNA"/>
</dbReference>
<dbReference type="Gene3D" id="1.10.245.10">
    <property type="entry name" value="SWIB/MDM2 domain"/>
    <property type="match status" value="2"/>
</dbReference>
<evidence type="ECO:0000313" key="4">
    <source>
        <dbReference type="EMBL" id="KAL3769846.1"/>
    </source>
</evidence>
<sequence length="325" mass="36161">MAVPPDDKIRTQMEDMMKVVDLETMSTKQFIAALSAKFGGVDLSTRKKFIKATITEIIDSMAKEAECDDSDAGTDGSSDDESSDDDSDKEEELDLKPKKKGSGGGLSAVKEISDELAAFLDTGKHMARTAIVKSLWEYIKKNNLQNPSDKREILLDDKMKAVFGVDTFTMFSMNKYIGAHVEPYKPVDLNSSSTSPKKRKAKSPLNEKADASSKKRAGTQAPYRLSDALVAVVGKHVLPRPQVAQALWAYIRENELQNPQDKREIICDANLSRVMGGQSKVTMFSMNKYITPHLLEKLDKSEYTHNYDDESGSYDEIDYEGSDDE</sequence>
<dbReference type="Pfam" id="PF08766">
    <property type="entry name" value="DEK_C"/>
    <property type="match status" value="1"/>
</dbReference>
<feature type="domain" description="DM2" evidence="2">
    <location>
        <begin position="105"/>
        <end position="183"/>
    </location>
</feature>
<dbReference type="SMART" id="SM00151">
    <property type="entry name" value="SWIB"/>
    <property type="match status" value="2"/>
</dbReference>
<dbReference type="PROSITE" id="PS51925">
    <property type="entry name" value="SWIB_MDM2"/>
    <property type="match status" value="2"/>
</dbReference>
<feature type="region of interest" description="Disordered" evidence="1">
    <location>
        <begin position="305"/>
        <end position="325"/>
    </location>
</feature>
<feature type="region of interest" description="Disordered" evidence="1">
    <location>
        <begin position="65"/>
        <end position="106"/>
    </location>
</feature>
<dbReference type="SUPFAM" id="SSF47592">
    <property type="entry name" value="SWIB/MDM2 domain"/>
    <property type="match status" value="2"/>
</dbReference>
<feature type="region of interest" description="Disordered" evidence="1">
    <location>
        <begin position="188"/>
        <end position="219"/>
    </location>
</feature>
<organism evidence="4 5">
    <name type="scientific">Stephanodiscus triporus</name>
    <dbReference type="NCBI Taxonomy" id="2934178"/>
    <lineage>
        <taxon>Eukaryota</taxon>
        <taxon>Sar</taxon>
        <taxon>Stramenopiles</taxon>
        <taxon>Ochrophyta</taxon>
        <taxon>Bacillariophyta</taxon>
        <taxon>Coscinodiscophyceae</taxon>
        <taxon>Thalassiosirophycidae</taxon>
        <taxon>Stephanodiscales</taxon>
        <taxon>Stephanodiscaceae</taxon>
        <taxon>Stephanodiscus</taxon>
    </lineage>
</organism>
<feature type="compositionally biased region" description="Acidic residues" evidence="1">
    <location>
        <begin position="309"/>
        <end position="325"/>
    </location>
</feature>
<name>A0ABD3N164_9STRA</name>
<gene>
    <name evidence="4" type="ORF">ACHAW5_000718</name>
</gene>
<evidence type="ECO:0008006" key="6">
    <source>
        <dbReference type="Google" id="ProtNLM"/>
    </source>
</evidence>
<evidence type="ECO:0000259" key="2">
    <source>
        <dbReference type="PROSITE" id="PS51925"/>
    </source>
</evidence>
<keyword evidence="5" id="KW-1185">Reference proteome</keyword>
<accession>A0ABD3N164</accession>
<feature type="compositionally biased region" description="Acidic residues" evidence="1">
    <location>
        <begin position="66"/>
        <end position="93"/>
    </location>
</feature>
<evidence type="ECO:0000256" key="1">
    <source>
        <dbReference type="SAM" id="MobiDB-lite"/>
    </source>
</evidence>
<evidence type="ECO:0000313" key="5">
    <source>
        <dbReference type="Proteomes" id="UP001530315"/>
    </source>
</evidence>
<evidence type="ECO:0000259" key="3">
    <source>
        <dbReference type="PROSITE" id="PS51998"/>
    </source>
</evidence>
<comment type="caution">
    <text evidence="4">The sequence shown here is derived from an EMBL/GenBank/DDBJ whole genome shotgun (WGS) entry which is preliminary data.</text>
</comment>
<feature type="domain" description="DM2" evidence="2">
    <location>
        <begin position="218"/>
        <end position="296"/>
    </location>
</feature>
<dbReference type="InterPro" id="IPR014876">
    <property type="entry name" value="DEK_C"/>
</dbReference>
<dbReference type="Proteomes" id="UP001530315">
    <property type="component" value="Unassembled WGS sequence"/>
</dbReference>
<dbReference type="CDD" id="cd10567">
    <property type="entry name" value="SWIB-MDM2_like"/>
    <property type="match status" value="2"/>
</dbReference>